<dbReference type="AlphaFoldDB" id="A0A8B8CHP3"/>
<evidence type="ECO:0000313" key="1">
    <source>
        <dbReference type="Proteomes" id="UP000694844"/>
    </source>
</evidence>
<keyword evidence="1" id="KW-1185">Reference proteome</keyword>
<dbReference type="GeneID" id="111118721"/>
<gene>
    <name evidence="2" type="primary">LOC111118721</name>
</gene>
<name>A0A8B8CHP3_CRAVI</name>
<reference evidence="2" key="1">
    <citation type="submission" date="2025-08" db="UniProtKB">
        <authorList>
            <consortium name="RefSeq"/>
        </authorList>
    </citation>
    <scope>IDENTIFICATION</scope>
    <source>
        <tissue evidence="2">Whole sample</tissue>
    </source>
</reference>
<dbReference type="SUPFAM" id="SSF53098">
    <property type="entry name" value="Ribonuclease H-like"/>
    <property type="match status" value="1"/>
</dbReference>
<protein>
    <submittedName>
        <fullName evidence="2">Zinc finger protein 862-like isoform X1</fullName>
    </submittedName>
</protein>
<dbReference type="OrthoDB" id="10051404at2759"/>
<dbReference type="PANTHER" id="PTHR46880">
    <property type="entry name" value="RAS-ASSOCIATING DOMAIN-CONTAINING PROTEIN"/>
    <property type="match status" value="1"/>
</dbReference>
<organism evidence="1 2">
    <name type="scientific">Crassostrea virginica</name>
    <name type="common">Eastern oyster</name>
    <dbReference type="NCBI Taxonomy" id="6565"/>
    <lineage>
        <taxon>Eukaryota</taxon>
        <taxon>Metazoa</taxon>
        <taxon>Spiralia</taxon>
        <taxon>Lophotrochozoa</taxon>
        <taxon>Mollusca</taxon>
        <taxon>Bivalvia</taxon>
        <taxon>Autobranchia</taxon>
        <taxon>Pteriomorphia</taxon>
        <taxon>Ostreida</taxon>
        <taxon>Ostreoidea</taxon>
        <taxon>Ostreidae</taxon>
        <taxon>Crassostrea</taxon>
    </lineage>
</organism>
<sequence length="404" mass="45763">MFKFRNIHALIKNNRPISDFTWINKLDEQKGLEHGTTYNNRWAATAFLECIAETVRSEVTENVRGSKFFSLTMDGSTDCGTIEQETLFIRCCSEGKIMLKFLCIGEPRSTCAQDLLTFVKKKIQENDLGDHMHKLVGFGCDGASNMLGCHNGLVTLLRQEYSEILGIHCLAHRLELAYKDALKGDRLYVQLSTLLLGLYYFYKNSAKQRKNLRECMEVLSLKGTLPHRVNGSRWLPHMQRALDSLFRSYPAFVSHLQDASHTNPKANGLARLLVSSSIITFAVLLQGIISPLVRLSLTLQRPDLTIGDAKIAIAASKDVLSQYTANSNEKLKEIVEKKECLGWKLKGNVFDVDTTSETIKRRIVMKIDERYQDLQDNILDATTIGSLKNWPTENTEVVIQFHLE</sequence>
<accession>A0A8B8CHP3</accession>
<proteinExistence type="predicted"/>
<dbReference type="KEGG" id="cvn:111118721"/>
<dbReference type="PANTHER" id="PTHR46880:SF9">
    <property type="entry name" value="ZINC FINGER PROTEIN 862"/>
    <property type="match status" value="1"/>
</dbReference>
<dbReference type="RefSeq" id="XP_022314016.1">
    <property type="nucleotide sequence ID" value="XM_022458308.1"/>
</dbReference>
<dbReference type="Proteomes" id="UP000694844">
    <property type="component" value="Chromosome 2"/>
</dbReference>
<evidence type="ECO:0000313" key="2">
    <source>
        <dbReference type="RefSeq" id="XP_022314016.1"/>
    </source>
</evidence>
<dbReference type="InterPro" id="IPR012337">
    <property type="entry name" value="RNaseH-like_sf"/>
</dbReference>